<sequence length="229" mass="24682">MIESASDDGGAGLRERKRRATRIAITEAARALTAAHGVGGFTVEELCEEVGISRRTFFNYFPAKEDAILGSPVDEIPEDLVERFVAGGSGTRGDGLSPTLLADFVDLATAMMDRMAMTRDEMSQLQSAVAAEPRLLHKVLHGTQEAENHFAGVLSRREGLDADDPRIRLMIGVLNAVLQRVGPAFFTPGNTRPYRELITEALNAVRSVFAAVDPVPALPSPPRSPKESA</sequence>
<accession>A0A078MPW5</accession>
<dbReference type="GO" id="GO:0000976">
    <property type="term" value="F:transcription cis-regulatory region binding"/>
    <property type="evidence" value="ECO:0007669"/>
    <property type="project" value="TreeGrafter"/>
</dbReference>
<dbReference type="PROSITE" id="PS50977">
    <property type="entry name" value="HTH_TETR_2"/>
    <property type="match status" value="1"/>
</dbReference>
<evidence type="ECO:0000259" key="5">
    <source>
        <dbReference type="PROSITE" id="PS50977"/>
    </source>
</evidence>
<dbReference type="Pfam" id="PF00440">
    <property type="entry name" value="TetR_N"/>
    <property type="match status" value="1"/>
</dbReference>
<keyword evidence="3" id="KW-0804">Transcription</keyword>
<keyword evidence="2 4" id="KW-0238">DNA-binding</keyword>
<organism evidence="6">
    <name type="scientific">Arthrobacter saudimassiliensis</name>
    <dbReference type="NCBI Taxonomy" id="1461584"/>
    <lineage>
        <taxon>Bacteria</taxon>
        <taxon>Bacillati</taxon>
        <taxon>Actinomycetota</taxon>
        <taxon>Actinomycetes</taxon>
        <taxon>Micrococcales</taxon>
        <taxon>Micrococcaceae</taxon>
        <taxon>Arthrobacter</taxon>
    </lineage>
</organism>
<dbReference type="AlphaFoldDB" id="A0A078MPW5"/>
<feature type="domain" description="HTH tetR-type" evidence="5">
    <location>
        <begin position="19"/>
        <end position="79"/>
    </location>
</feature>
<feature type="DNA-binding region" description="H-T-H motif" evidence="4">
    <location>
        <begin position="42"/>
        <end position="61"/>
    </location>
</feature>
<dbReference type="PROSITE" id="PS01081">
    <property type="entry name" value="HTH_TETR_1"/>
    <property type="match status" value="1"/>
</dbReference>
<dbReference type="InterPro" id="IPR001647">
    <property type="entry name" value="HTH_TetR"/>
</dbReference>
<dbReference type="InterPro" id="IPR009057">
    <property type="entry name" value="Homeodomain-like_sf"/>
</dbReference>
<evidence type="ECO:0000256" key="2">
    <source>
        <dbReference type="ARBA" id="ARBA00023125"/>
    </source>
</evidence>
<dbReference type="Gene3D" id="1.10.357.10">
    <property type="entry name" value="Tetracycline Repressor, domain 2"/>
    <property type="match status" value="1"/>
</dbReference>
<evidence type="ECO:0000256" key="1">
    <source>
        <dbReference type="ARBA" id="ARBA00023015"/>
    </source>
</evidence>
<dbReference type="InterPro" id="IPR023772">
    <property type="entry name" value="DNA-bd_HTH_TetR-type_CS"/>
</dbReference>
<reference evidence="6" key="1">
    <citation type="submission" date="2014-07" db="EMBL/GenBank/DDBJ databases">
        <authorList>
            <person name="Urmite Genomes Urmite Genomes"/>
        </authorList>
    </citation>
    <scope>NUCLEOTIDE SEQUENCE</scope>
    <source>
        <strain evidence="6">11W110_air</strain>
    </source>
</reference>
<evidence type="ECO:0000313" key="6">
    <source>
        <dbReference type="EMBL" id="CEA07462.1"/>
    </source>
</evidence>
<protein>
    <submittedName>
        <fullName evidence="6">Bacterial regulatory proteins, tetR family</fullName>
    </submittedName>
</protein>
<evidence type="ECO:0000256" key="4">
    <source>
        <dbReference type="PROSITE-ProRule" id="PRU00335"/>
    </source>
</evidence>
<dbReference type="InterPro" id="IPR050109">
    <property type="entry name" value="HTH-type_TetR-like_transc_reg"/>
</dbReference>
<proteinExistence type="predicted"/>
<gene>
    <name evidence="6" type="ORF">BN1051_00776</name>
</gene>
<dbReference type="PANTHER" id="PTHR30055">
    <property type="entry name" value="HTH-TYPE TRANSCRIPTIONAL REGULATOR RUTR"/>
    <property type="match status" value="1"/>
</dbReference>
<dbReference type="SUPFAM" id="SSF46689">
    <property type="entry name" value="Homeodomain-like"/>
    <property type="match status" value="1"/>
</dbReference>
<name>A0A078MPW5_9MICC</name>
<keyword evidence="1" id="KW-0805">Transcription regulation</keyword>
<dbReference type="EMBL" id="LN483070">
    <property type="protein sequence ID" value="CEA07462.1"/>
    <property type="molecule type" value="Genomic_DNA"/>
</dbReference>
<dbReference type="Gene3D" id="1.10.10.60">
    <property type="entry name" value="Homeodomain-like"/>
    <property type="match status" value="1"/>
</dbReference>
<dbReference type="PANTHER" id="PTHR30055:SF238">
    <property type="entry name" value="MYCOFACTOCIN BIOSYNTHESIS TRANSCRIPTIONAL REGULATOR MFTR-RELATED"/>
    <property type="match status" value="1"/>
</dbReference>
<dbReference type="GO" id="GO:0003700">
    <property type="term" value="F:DNA-binding transcription factor activity"/>
    <property type="evidence" value="ECO:0007669"/>
    <property type="project" value="TreeGrafter"/>
</dbReference>
<evidence type="ECO:0000256" key="3">
    <source>
        <dbReference type="ARBA" id="ARBA00023163"/>
    </source>
</evidence>
<dbReference type="PATRIC" id="fig|1461584.3.peg.766"/>